<dbReference type="GO" id="GO:0005829">
    <property type="term" value="C:cytosol"/>
    <property type="evidence" value="ECO:0007669"/>
    <property type="project" value="GOC"/>
</dbReference>
<feature type="domain" description="ENTH" evidence="2">
    <location>
        <begin position="1"/>
        <end position="89"/>
    </location>
</feature>
<dbReference type="AlphaFoldDB" id="A0AAN7YF80"/>
<dbReference type="Pfam" id="PF01417">
    <property type="entry name" value="ENTH"/>
    <property type="match status" value="1"/>
</dbReference>
<name>A0AAN7YF80_9EURO</name>
<dbReference type="SMART" id="SM00273">
    <property type="entry name" value="ENTH"/>
    <property type="match status" value="1"/>
</dbReference>
<dbReference type="GO" id="GO:0005768">
    <property type="term" value="C:endosome"/>
    <property type="evidence" value="ECO:0007669"/>
    <property type="project" value="TreeGrafter"/>
</dbReference>
<feature type="compositionally biased region" description="Polar residues" evidence="1">
    <location>
        <begin position="252"/>
        <end position="281"/>
    </location>
</feature>
<feature type="region of interest" description="Disordered" evidence="1">
    <location>
        <begin position="123"/>
        <end position="478"/>
    </location>
</feature>
<dbReference type="EMBL" id="JAVRRJ010000001">
    <property type="protein sequence ID" value="KAK5091322.1"/>
    <property type="molecule type" value="Genomic_DNA"/>
</dbReference>
<dbReference type="FunFam" id="1.25.40.90:FF:000006">
    <property type="entry name" value="Clathrin interactor 1"/>
    <property type="match status" value="1"/>
</dbReference>
<feature type="compositionally biased region" description="Polar residues" evidence="1">
    <location>
        <begin position="179"/>
        <end position="197"/>
    </location>
</feature>
<feature type="compositionally biased region" description="Low complexity" evidence="1">
    <location>
        <begin position="215"/>
        <end position="229"/>
    </location>
</feature>
<sequence>MPMIYKRFTDKTAEEWRQIYKALQLLEFLVKNGSERVVDDARSHLSLIKMLKQFHYIDQNGKDQGINVRNRAAELGKLLSDVEMIRAERKKARTNRNKYGGVEGGAGIGGGFSSSNSRYGGFGSETGGFGGGGHTGEVYGDGGGFGGEDPELRFQSTQRRGDDFEEYDAGDSEEKSVPKRTTTTRPASGVKQSQPTVQKKKEPEKDLFSFDDEPATSSKPTTSTTAVSAMDNFGTLQNATTTEDDDFDDFQSAVSPAPQQTSTNPLSALSSPARSGPTLATTFAAPQPIAPPQMNTILSSPSPTPSATSSIATTSQVTSPISKQKTMQPAGGYKPTGPNYFTSVRADINTPPASQSAATNSAFTTRSASTASGTAFSSTSGTSMAALGKPTTKPAPSSNGGDAFGSLWNTASTKAGVAQKTAPGKGPGLAALQKEKSSAGIWGAPAASSSTTPLSTASPMSPPPNQNPLGNGLDDLLG</sequence>
<proteinExistence type="predicted"/>
<feature type="compositionally biased region" description="Low complexity" evidence="1">
    <location>
        <begin position="467"/>
        <end position="478"/>
    </location>
</feature>
<dbReference type="PANTHER" id="PTHR12276">
    <property type="entry name" value="EPSIN/ENT-RELATED"/>
    <property type="match status" value="1"/>
</dbReference>
<dbReference type="Proteomes" id="UP001309876">
    <property type="component" value="Unassembled WGS sequence"/>
</dbReference>
<protein>
    <submittedName>
        <fullName evidence="3">Epsin-3, clathrin recruitment and traffic between the Golgi and endosome</fullName>
    </submittedName>
</protein>
<organism evidence="3 4">
    <name type="scientific">Lithohypha guttulata</name>
    <dbReference type="NCBI Taxonomy" id="1690604"/>
    <lineage>
        <taxon>Eukaryota</taxon>
        <taxon>Fungi</taxon>
        <taxon>Dikarya</taxon>
        <taxon>Ascomycota</taxon>
        <taxon>Pezizomycotina</taxon>
        <taxon>Eurotiomycetes</taxon>
        <taxon>Chaetothyriomycetidae</taxon>
        <taxon>Chaetothyriales</taxon>
        <taxon>Trichomeriaceae</taxon>
        <taxon>Lithohypha</taxon>
    </lineage>
</organism>
<keyword evidence="4" id="KW-1185">Reference proteome</keyword>
<dbReference type="GO" id="GO:0006897">
    <property type="term" value="P:endocytosis"/>
    <property type="evidence" value="ECO:0007669"/>
    <property type="project" value="TreeGrafter"/>
</dbReference>
<dbReference type="PANTHER" id="PTHR12276:SF45">
    <property type="entry name" value="CLATHRIN INTERACTOR 1"/>
    <property type="match status" value="1"/>
</dbReference>
<feature type="compositionally biased region" description="Low complexity" evidence="1">
    <location>
        <begin position="444"/>
        <end position="459"/>
    </location>
</feature>
<dbReference type="SUPFAM" id="SSF48464">
    <property type="entry name" value="ENTH/VHS domain"/>
    <property type="match status" value="1"/>
</dbReference>
<evidence type="ECO:0000313" key="3">
    <source>
        <dbReference type="EMBL" id="KAK5091322.1"/>
    </source>
</evidence>
<feature type="compositionally biased region" description="Gly residues" evidence="1">
    <location>
        <begin position="123"/>
        <end position="147"/>
    </location>
</feature>
<comment type="caution">
    <text evidence="3">The sequence shown here is derived from an EMBL/GenBank/DDBJ whole genome shotgun (WGS) entry which is preliminary data.</text>
</comment>
<dbReference type="GO" id="GO:0005886">
    <property type="term" value="C:plasma membrane"/>
    <property type="evidence" value="ECO:0007669"/>
    <property type="project" value="TreeGrafter"/>
</dbReference>
<accession>A0AAN7YF80</accession>
<dbReference type="PROSITE" id="PS50942">
    <property type="entry name" value="ENTH"/>
    <property type="match status" value="1"/>
</dbReference>
<feature type="compositionally biased region" description="Basic and acidic residues" evidence="1">
    <location>
        <begin position="199"/>
        <end position="208"/>
    </location>
</feature>
<evidence type="ECO:0000256" key="1">
    <source>
        <dbReference type="SAM" id="MobiDB-lite"/>
    </source>
</evidence>
<evidence type="ECO:0000313" key="4">
    <source>
        <dbReference type="Proteomes" id="UP001309876"/>
    </source>
</evidence>
<dbReference type="InterPro" id="IPR008942">
    <property type="entry name" value="ENTH_VHS"/>
</dbReference>
<dbReference type="Gene3D" id="1.25.40.90">
    <property type="match status" value="1"/>
</dbReference>
<dbReference type="GO" id="GO:0006895">
    <property type="term" value="P:Golgi to endosome transport"/>
    <property type="evidence" value="ECO:0007669"/>
    <property type="project" value="TreeGrafter"/>
</dbReference>
<evidence type="ECO:0000259" key="2">
    <source>
        <dbReference type="PROSITE" id="PS50942"/>
    </source>
</evidence>
<feature type="compositionally biased region" description="Polar residues" evidence="1">
    <location>
        <begin position="316"/>
        <end position="327"/>
    </location>
</feature>
<reference evidence="3 4" key="1">
    <citation type="submission" date="2023-08" db="EMBL/GenBank/DDBJ databases">
        <title>Black Yeasts Isolated from many extreme environments.</title>
        <authorList>
            <person name="Coleine C."/>
            <person name="Stajich J.E."/>
            <person name="Selbmann L."/>
        </authorList>
    </citation>
    <scope>NUCLEOTIDE SEQUENCE [LARGE SCALE GENOMIC DNA]</scope>
    <source>
        <strain evidence="3 4">CCFEE 5910</strain>
    </source>
</reference>
<dbReference type="GO" id="GO:0005543">
    <property type="term" value="F:phospholipid binding"/>
    <property type="evidence" value="ECO:0007669"/>
    <property type="project" value="TreeGrafter"/>
</dbReference>
<feature type="compositionally biased region" description="Low complexity" evidence="1">
    <location>
        <begin position="356"/>
        <end position="386"/>
    </location>
</feature>
<dbReference type="GO" id="GO:0030125">
    <property type="term" value="C:clathrin vesicle coat"/>
    <property type="evidence" value="ECO:0007669"/>
    <property type="project" value="TreeGrafter"/>
</dbReference>
<gene>
    <name evidence="3" type="primary">ENT3</name>
    <name evidence="3" type="ORF">LTR05_001505</name>
</gene>
<feature type="compositionally biased region" description="Low complexity" evidence="1">
    <location>
        <begin position="296"/>
        <end position="315"/>
    </location>
</feature>
<dbReference type="GO" id="GO:0030276">
    <property type="term" value="F:clathrin binding"/>
    <property type="evidence" value="ECO:0007669"/>
    <property type="project" value="TreeGrafter"/>
</dbReference>
<dbReference type="InterPro" id="IPR013809">
    <property type="entry name" value="ENTH"/>
</dbReference>